<keyword evidence="2" id="KW-0521">NADP</keyword>
<evidence type="ECO:0000256" key="7">
    <source>
        <dbReference type="ARBA" id="ARBA00023242"/>
    </source>
</evidence>
<sequence>MAGRPAPAPRTKLGYHRVLGPNASVLVSPICLGTMNFGDIWDASAGGCSKETAYSVLDQFYASGGNFIDTANMYMAGQSEEWLGDWMADRGVRDQMVIATKFTYAYQIPDMLPDGTITSNFGGSNRKSLRHSLEESLKRLKTDYIDIFYVHSWDGLTSIPDLMRALDDVVRQGRVLYLGCSNWPAWMVVKANSYAREHGMTPFVVYEGLWNVVARDIEREIVPMCKAEGMAITVWEALGGGKFKSKADKAQAGARRLYDLSGKGMEKFEVAAMALERVAARKGTTVSAVAMRYVMLKAPYVFPVIGARKVEHLQSNVEALAINLDDADIQELQEAVPLDLGYPHIILSGSPTEHVGPTRPTYLPMWWGGFEGVEEPKAPRTCSECRRRKIRCIYRSDSSLECNRCLSRGTKCVLPATSVSNQLGDEKRTLRERVLRLESLLQQAPNTILTSSVSPSTKDNASISLQINGQALDDAGDPALDVDHSAPFMAALQTSDLFEPYEAPRNGGPDDRAQVEPQHHITHGPLRTCTTGEGYSITLCENLRAVLPSLSDIKAPMADNTLWWQFWNQKTFGTEQARETLLQYTERVYSENDPIELGLMVSAYARHKDDDALRLLSVVDQMVISNDRFAGTLRGLTLIAFQAKCYLDIGQPRRAFLCNRRGVNLAQVMNIHRTYSSTNERSSIWWTLYQGDRFFSILLGLPYGIRDDQFPFPTARDDTPAGAVAQAFSLRLGVLMGKVIDHKQYQTPQGFSNIIDIEDELERLACAQSQQWWSYSIPDNADTTAINDFRERLLQHSLFFFVRMYVHMPYMVRQTSSRIYETSRQSGLDASRDFLRRYHVLSSHFEGAPLFECKTHDFLGFMSALLLLVGSNNVSRDMPLIDKTIQILERLAIVKTCKICMQAHRALVDVLAVCTGKGETRDWMHSKIAIPYFGTLRVAPLNAVQIRHDTYEVDDSTPVLTEGISAGDSRDLNEEQSLNPIGQSQGDVDFDFDFDFDFNIPGLWDNVDANISFCDSLLDLDQDWGCFFD</sequence>
<dbReference type="CDD" id="cd00067">
    <property type="entry name" value="GAL4"/>
    <property type="match status" value="1"/>
</dbReference>
<dbReference type="PROSITE" id="PS50048">
    <property type="entry name" value="ZN2_CY6_FUNGAL_2"/>
    <property type="match status" value="1"/>
</dbReference>
<evidence type="ECO:0000259" key="9">
    <source>
        <dbReference type="PROSITE" id="PS50048"/>
    </source>
</evidence>
<dbReference type="GO" id="GO:0008270">
    <property type="term" value="F:zinc ion binding"/>
    <property type="evidence" value="ECO:0007669"/>
    <property type="project" value="InterPro"/>
</dbReference>
<dbReference type="GeneID" id="27328515"/>
<evidence type="ECO:0000256" key="2">
    <source>
        <dbReference type="ARBA" id="ARBA00022857"/>
    </source>
</evidence>
<dbReference type="InterPro" id="IPR023210">
    <property type="entry name" value="NADP_OxRdtase_dom"/>
</dbReference>
<dbReference type="CDD" id="cd12148">
    <property type="entry name" value="fungal_TF_MHR"/>
    <property type="match status" value="1"/>
</dbReference>
<keyword evidence="1" id="KW-0479">Metal-binding</keyword>
<dbReference type="SUPFAM" id="SSF57701">
    <property type="entry name" value="Zn2/Cys6 DNA-binding domain"/>
    <property type="match status" value="1"/>
</dbReference>
<dbReference type="PANTHER" id="PTHR43364">
    <property type="entry name" value="NADH-SPECIFIC METHYLGLYOXAL REDUCTASE-RELATED"/>
    <property type="match status" value="1"/>
</dbReference>
<dbReference type="Gene3D" id="3.20.20.100">
    <property type="entry name" value="NADP-dependent oxidoreductase domain"/>
    <property type="match status" value="1"/>
</dbReference>
<evidence type="ECO:0000256" key="6">
    <source>
        <dbReference type="ARBA" id="ARBA00023163"/>
    </source>
</evidence>
<keyword evidence="11" id="KW-1185">Reference proteome</keyword>
<comment type="similarity">
    <text evidence="8">Belongs to the aldo/keto reductase family. Aldo/keto reductase 2 subfamily.</text>
</comment>
<dbReference type="Pfam" id="PF00248">
    <property type="entry name" value="Aldo_ket_red"/>
    <property type="match status" value="1"/>
</dbReference>
<keyword evidence="4" id="KW-0805">Transcription regulation</keyword>
<dbReference type="InterPro" id="IPR036864">
    <property type="entry name" value="Zn2-C6_fun-type_DNA-bd_sf"/>
</dbReference>
<dbReference type="OrthoDB" id="48988at2759"/>
<keyword evidence="7" id="KW-0539">Nucleus</keyword>
<evidence type="ECO:0000256" key="3">
    <source>
        <dbReference type="ARBA" id="ARBA00023002"/>
    </source>
</evidence>
<dbReference type="SMART" id="SM00906">
    <property type="entry name" value="Fungal_trans"/>
    <property type="match status" value="1"/>
</dbReference>
<accession>A0A0D2CBD2</accession>
<evidence type="ECO:0000313" key="11">
    <source>
        <dbReference type="Proteomes" id="UP000053328"/>
    </source>
</evidence>
<dbReference type="STRING" id="91928.A0A0D2CBD2"/>
<dbReference type="GO" id="GO:0000981">
    <property type="term" value="F:DNA-binding transcription factor activity, RNA polymerase II-specific"/>
    <property type="evidence" value="ECO:0007669"/>
    <property type="project" value="InterPro"/>
</dbReference>
<evidence type="ECO:0000256" key="5">
    <source>
        <dbReference type="ARBA" id="ARBA00023125"/>
    </source>
</evidence>
<dbReference type="HOGENOM" id="CLU_011241_0_0_1"/>
<dbReference type="GO" id="GO:0006351">
    <property type="term" value="P:DNA-templated transcription"/>
    <property type="evidence" value="ECO:0007669"/>
    <property type="project" value="InterPro"/>
</dbReference>
<dbReference type="RefSeq" id="XP_016241070.1">
    <property type="nucleotide sequence ID" value="XM_016375794.1"/>
</dbReference>
<keyword evidence="6" id="KW-0804">Transcription</keyword>
<evidence type="ECO:0000313" key="10">
    <source>
        <dbReference type="EMBL" id="KIW20854.1"/>
    </source>
</evidence>
<dbReference type="InterPro" id="IPR001138">
    <property type="entry name" value="Zn2Cys6_DnaBD"/>
</dbReference>
<dbReference type="SUPFAM" id="SSF51430">
    <property type="entry name" value="NAD(P)-linked oxidoreductase"/>
    <property type="match status" value="1"/>
</dbReference>
<protein>
    <recommendedName>
        <fullName evidence="9">Zn(2)-C6 fungal-type domain-containing protein</fullName>
    </recommendedName>
</protein>
<organism evidence="10 11">
    <name type="scientific">Exophiala spinifera</name>
    <dbReference type="NCBI Taxonomy" id="91928"/>
    <lineage>
        <taxon>Eukaryota</taxon>
        <taxon>Fungi</taxon>
        <taxon>Dikarya</taxon>
        <taxon>Ascomycota</taxon>
        <taxon>Pezizomycotina</taxon>
        <taxon>Eurotiomycetes</taxon>
        <taxon>Chaetothyriomycetidae</taxon>
        <taxon>Chaetothyriales</taxon>
        <taxon>Herpotrichiellaceae</taxon>
        <taxon>Exophiala</taxon>
    </lineage>
</organism>
<dbReference type="AlphaFoldDB" id="A0A0D2CBD2"/>
<proteinExistence type="inferred from homology"/>
<name>A0A0D2CBD2_9EURO</name>
<reference evidence="10 11" key="1">
    <citation type="submission" date="2015-01" db="EMBL/GenBank/DDBJ databases">
        <title>The Genome Sequence of Exophiala spinifera CBS89968.</title>
        <authorList>
            <consortium name="The Broad Institute Genomics Platform"/>
            <person name="Cuomo C."/>
            <person name="de Hoog S."/>
            <person name="Gorbushina A."/>
            <person name="Stielow B."/>
            <person name="Teixiera M."/>
            <person name="Abouelleil A."/>
            <person name="Chapman S.B."/>
            <person name="Priest M."/>
            <person name="Young S.K."/>
            <person name="Wortman J."/>
            <person name="Nusbaum C."/>
            <person name="Birren B."/>
        </authorList>
    </citation>
    <scope>NUCLEOTIDE SEQUENCE [LARGE SCALE GENOMIC DNA]</scope>
    <source>
        <strain evidence="10 11">CBS 89968</strain>
    </source>
</reference>
<dbReference type="InterPro" id="IPR036812">
    <property type="entry name" value="NAD(P)_OxRdtase_dom_sf"/>
</dbReference>
<dbReference type="SMART" id="SM00066">
    <property type="entry name" value="GAL4"/>
    <property type="match status" value="1"/>
</dbReference>
<keyword evidence="3" id="KW-0560">Oxidoreductase</keyword>
<feature type="domain" description="Zn(2)-C6 fungal-type" evidence="9">
    <location>
        <begin position="381"/>
        <end position="414"/>
    </location>
</feature>
<evidence type="ECO:0000256" key="8">
    <source>
        <dbReference type="ARBA" id="ARBA00038157"/>
    </source>
</evidence>
<dbReference type="Gene3D" id="4.10.240.10">
    <property type="entry name" value="Zn(2)-C6 fungal-type DNA-binding domain"/>
    <property type="match status" value="1"/>
</dbReference>
<keyword evidence="5" id="KW-0238">DNA-binding</keyword>
<dbReference type="VEuPathDB" id="FungiDB:PV08_01432"/>
<evidence type="ECO:0000256" key="1">
    <source>
        <dbReference type="ARBA" id="ARBA00022723"/>
    </source>
</evidence>
<evidence type="ECO:0000256" key="4">
    <source>
        <dbReference type="ARBA" id="ARBA00023015"/>
    </source>
</evidence>
<gene>
    <name evidence="10" type="ORF">PV08_01432</name>
</gene>
<dbReference type="GO" id="GO:0016491">
    <property type="term" value="F:oxidoreductase activity"/>
    <property type="evidence" value="ECO:0007669"/>
    <property type="project" value="UniProtKB-KW"/>
</dbReference>
<dbReference type="EMBL" id="KN847492">
    <property type="protein sequence ID" value="KIW20854.1"/>
    <property type="molecule type" value="Genomic_DNA"/>
</dbReference>
<dbReference type="InterPro" id="IPR007219">
    <property type="entry name" value="XnlR_reg_dom"/>
</dbReference>
<dbReference type="Proteomes" id="UP000053328">
    <property type="component" value="Unassembled WGS sequence"/>
</dbReference>
<dbReference type="GO" id="GO:0003677">
    <property type="term" value="F:DNA binding"/>
    <property type="evidence" value="ECO:0007669"/>
    <property type="project" value="UniProtKB-KW"/>
</dbReference>
<dbReference type="PANTHER" id="PTHR43364:SF7">
    <property type="entry name" value="NADP-DEPENDENT OXIDOREDUCTASE DOMAIN-CONTAINING PROTEIN-RELATED"/>
    <property type="match status" value="1"/>
</dbReference>
<dbReference type="PROSITE" id="PS00463">
    <property type="entry name" value="ZN2_CY6_FUNGAL_1"/>
    <property type="match status" value="1"/>
</dbReference>
<dbReference type="InterPro" id="IPR050523">
    <property type="entry name" value="AKR_Detox_Biosynth"/>
</dbReference>